<dbReference type="RefSeq" id="XP_008460874.2">
    <property type="nucleotide sequence ID" value="XM_008462652.3"/>
</dbReference>
<gene>
    <name evidence="4" type="primary">LOC103499619</name>
</gene>
<dbReference type="PANTHER" id="PTHR34964">
    <property type="entry name" value="MEMBRANE LIPOPROTEIN-RELATED"/>
    <property type="match status" value="1"/>
</dbReference>
<proteinExistence type="predicted"/>
<dbReference type="InParanoid" id="A0A1S3CDW9"/>
<feature type="region of interest" description="Disordered" evidence="1">
    <location>
        <begin position="87"/>
        <end position="151"/>
    </location>
</feature>
<dbReference type="Gramene" id="MELO3C023225.2.1">
    <property type="protein sequence ID" value="MELO3C023225.2.1"/>
    <property type="gene ID" value="MELO3C023225.2"/>
</dbReference>
<keyword evidence="2" id="KW-0472">Membrane</keyword>
<keyword evidence="3" id="KW-1185">Reference proteome</keyword>
<dbReference type="AlphaFoldDB" id="A0A1S3CDW9"/>
<protein>
    <submittedName>
        <fullName evidence="4">Uncharacterized protein LOC103499619</fullName>
    </submittedName>
</protein>
<evidence type="ECO:0000256" key="1">
    <source>
        <dbReference type="SAM" id="MobiDB-lite"/>
    </source>
</evidence>
<dbReference type="GeneID" id="103499619"/>
<reference evidence="4" key="1">
    <citation type="submission" date="2025-08" db="UniProtKB">
        <authorList>
            <consortium name="RefSeq"/>
        </authorList>
    </citation>
    <scope>IDENTIFICATION</scope>
    <source>
        <tissue evidence="4">Stem</tissue>
    </source>
</reference>
<keyword evidence="2" id="KW-1133">Transmembrane helix</keyword>
<dbReference type="Proteomes" id="UP001652600">
    <property type="component" value="Chromosome 11"/>
</dbReference>
<organism evidence="3 4">
    <name type="scientific">Cucumis melo</name>
    <name type="common">Muskmelon</name>
    <dbReference type="NCBI Taxonomy" id="3656"/>
    <lineage>
        <taxon>Eukaryota</taxon>
        <taxon>Viridiplantae</taxon>
        <taxon>Streptophyta</taxon>
        <taxon>Embryophyta</taxon>
        <taxon>Tracheophyta</taxon>
        <taxon>Spermatophyta</taxon>
        <taxon>Magnoliopsida</taxon>
        <taxon>eudicotyledons</taxon>
        <taxon>Gunneridae</taxon>
        <taxon>Pentapetalae</taxon>
        <taxon>rosids</taxon>
        <taxon>fabids</taxon>
        <taxon>Cucurbitales</taxon>
        <taxon>Cucurbitaceae</taxon>
        <taxon>Benincaseae</taxon>
        <taxon>Cucumis</taxon>
    </lineage>
</organism>
<name>A0A1S3CDW9_CUCME</name>
<accession>A0A1S3CDW9</accession>
<keyword evidence="2" id="KW-0812">Transmembrane</keyword>
<dbReference type="PANTHER" id="PTHR34964:SF1">
    <property type="entry name" value="MEMBRANE LIPOPROTEIN"/>
    <property type="match status" value="1"/>
</dbReference>
<feature type="compositionally biased region" description="Basic and acidic residues" evidence="1">
    <location>
        <begin position="108"/>
        <end position="118"/>
    </location>
</feature>
<feature type="transmembrane region" description="Helical" evidence="2">
    <location>
        <begin position="12"/>
        <end position="36"/>
    </location>
</feature>
<feature type="compositionally biased region" description="Low complexity" evidence="1">
    <location>
        <begin position="89"/>
        <end position="101"/>
    </location>
</feature>
<dbReference type="KEGG" id="cmo:103499619"/>
<dbReference type="eggNOG" id="ENOG502S90I">
    <property type="taxonomic scope" value="Eukaryota"/>
</dbReference>
<evidence type="ECO:0000313" key="4">
    <source>
        <dbReference type="RefSeq" id="XP_008460874.2"/>
    </source>
</evidence>
<evidence type="ECO:0000313" key="3">
    <source>
        <dbReference type="Proteomes" id="UP001652600"/>
    </source>
</evidence>
<evidence type="ECO:0000256" key="2">
    <source>
        <dbReference type="SAM" id="Phobius"/>
    </source>
</evidence>
<sequence>MSLVNPSAGRAFIWIVTCFLFFSIISGGGCLLMYMILPESESTEWLPITGLSLVCLPWFFWLLTFFYRVISRACGYRVSLGTGADVGTNNVNDNNNNNNNNASSAESPRQDVGERGNEDNNNVDQRKSNSSSNNSIVSRESEMPLAITMAS</sequence>
<feature type="transmembrane region" description="Helical" evidence="2">
    <location>
        <begin position="48"/>
        <end position="70"/>
    </location>
</feature>